<dbReference type="AlphaFoldDB" id="A0A1V6M0I1"/>
<protein>
    <submittedName>
        <fullName evidence="1">Uncharacterized protein</fullName>
    </submittedName>
</protein>
<evidence type="ECO:0000313" key="2">
    <source>
        <dbReference type="Proteomes" id="UP000242219"/>
    </source>
</evidence>
<evidence type="ECO:0000313" key="1">
    <source>
        <dbReference type="EMBL" id="OQD45890.1"/>
    </source>
</evidence>
<proteinExistence type="predicted"/>
<reference evidence="1 2" key="1">
    <citation type="journal article" date="2016" name="Genome Announc.">
        <title>Draft Genome Sequence of the Anaerobic Ammonium-Oxidizing Bacterium 'Candidatus Brocadia sp. 40'.</title>
        <authorList>
            <person name="Ali M."/>
            <person name="Haroon M.F."/>
            <person name="Narita Y."/>
            <person name="Zhang L."/>
            <person name="Rangel Shaw D."/>
            <person name="Okabe S."/>
            <person name="Saikaly P.E."/>
        </authorList>
    </citation>
    <scope>NUCLEOTIDE SEQUENCE [LARGE SCALE GENOMIC DNA]</scope>
    <source>
        <strain evidence="1 2">40</strain>
    </source>
</reference>
<dbReference type="Proteomes" id="UP000242219">
    <property type="component" value="Unassembled WGS sequence"/>
</dbReference>
<gene>
    <name evidence="1" type="ORF">BIY37_06155</name>
</gene>
<organism evidence="1 2">
    <name type="scientific">Candidatus Brocadia sapporoensis</name>
    <dbReference type="NCBI Taxonomy" id="392547"/>
    <lineage>
        <taxon>Bacteria</taxon>
        <taxon>Pseudomonadati</taxon>
        <taxon>Planctomycetota</taxon>
        <taxon>Candidatus Brocadiia</taxon>
        <taxon>Candidatus Brocadiales</taxon>
        <taxon>Candidatus Brocadiaceae</taxon>
        <taxon>Candidatus Brocadia</taxon>
    </lineage>
</organism>
<name>A0A1V6M0I1_9BACT</name>
<accession>A0A1V6M0I1</accession>
<dbReference type="EMBL" id="MJUW02000071">
    <property type="protein sequence ID" value="OQD45890.1"/>
    <property type="molecule type" value="Genomic_DNA"/>
</dbReference>
<keyword evidence="2" id="KW-1185">Reference proteome</keyword>
<comment type="caution">
    <text evidence="1">The sequence shown here is derived from an EMBL/GenBank/DDBJ whole genome shotgun (WGS) entry which is preliminary data.</text>
</comment>
<sequence>MAPIGLKIPREHAELGNLVVVDGSLIDAVLSMHWVVYRIDNKVYGVATNRLRKKSQPSIS</sequence>